<dbReference type="EMBL" id="JAHOPC010000005">
    <property type="protein sequence ID" value="MBU8866787.1"/>
    <property type="molecule type" value="Genomic_DNA"/>
</dbReference>
<comment type="caution">
    <text evidence="2">The sequence shown here is derived from an EMBL/GenBank/DDBJ whole genome shotgun (WGS) entry which is preliminary data.</text>
</comment>
<dbReference type="RefSeq" id="WP_216924930.1">
    <property type="nucleotide sequence ID" value="NZ_JAHOPC010000005.1"/>
</dbReference>
<name>A0ABS6I4Z5_9MICC</name>
<evidence type="ECO:0000313" key="2">
    <source>
        <dbReference type="EMBL" id="MBU8866787.1"/>
    </source>
</evidence>
<proteinExistence type="predicted"/>
<keyword evidence="3" id="KW-1185">Reference proteome</keyword>
<sequence>MTQQPEPFCEGGPLGCSTFTSVRGSDATGDVAWLGTQPLRISSTHVNGEWTLLVKTPCNVLNVEVSVQEDVWATRSMAASAMGCRELEGSYEAWTVKLFEQPVQWNVDDGVLALSNSHATIELKES</sequence>
<dbReference type="Pfam" id="PF03724">
    <property type="entry name" value="META"/>
    <property type="match status" value="1"/>
</dbReference>
<reference evidence="2 3" key="1">
    <citation type="submission" date="2021-06" db="EMBL/GenBank/DDBJ databases">
        <authorList>
            <person name="Jeong J.W."/>
        </authorList>
    </citation>
    <scope>NUCLEOTIDE SEQUENCE [LARGE SCALE GENOMIC DNA]</scope>
    <source>
        <strain evidence="2 3">MMS21-TAE1-1</strain>
    </source>
</reference>
<gene>
    <name evidence="2" type="ORF">KSW38_10845</name>
</gene>
<dbReference type="InterPro" id="IPR005184">
    <property type="entry name" value="DUF306_Meta_HslJ"/>
</dbReference>
<protein>
    <submittedName>
        <fullName evidence="2">META domain-containing protein</fullName>
    </submittedName>
</protein>
<feature type="domain" description="DUF306" evidence="1">
    <location>
        <begin position="51"/>
        <end position="119"/>
    </location>
</feature>
<evidence type="ECO:0000313" key="3">
    <source>
        <dbReference type="Proteomes" id="UP000824166"/>
    </source>
</evidence>
<evidence type="ECO:0000259" key="1">
    <source>
        <dbReference type="Pfam" id="PF03724"/>
    </source>
</evidence>
<dbReference type="Proteomes" id="UP000824166">
    <property type="component" value="Unassembled WGS sequence"/>
</dbReference>
<organism evidence="2 3">
    <name type="scientific">Paenarthrobacter aromaticivorans</name>
    <dbReference type="NCBI Taxonomy" id="2849150"/>
    <lineage>
        <taxon>Bacteria</taxon>
        <taxon>Bacillati</taxon>
        <taxon>Actinomycetota</taxon>
        <taxon>Actinomycetes</taxon>
        <taxon>Micrococcales</taxon>
        <taxon>Micrococcaceae</taxon>
        <taxon>Paenarthrobacter</taxon>
    </lineage>
</organism>
<accession>A0ABS6I4Z5</accession>